<dbReference type="AlphaFoldDB" id="A0AAV4JCZ1"/>
<feature type="transmembrane region" description="Helical" evidence="1">
    <location>
        <begin position="88"/>
        <end position="106"/>
    </location>
</feature>
<keyword evidence="1" id="KW-1133">Transmembrane helix</keyword>
<dbReference type="GO" id="GO:0004888">
    <property type="term" value="F:transmembrane signaling receptor activity"/>
    <property type="evidence" value="ECO:0007669"/>
    <property type="project" value="InterPro"/>
</dbReference>
<dbReference type="CDD" id="cd19051">
    <property type="entry name" value="LGIC_TM_cation"/>
    <property type="match status" value="1"/>
</dbReference>
<evidence type="ECO:0000259" key="2">
    <source>
        <dbReference type="Pfam" id="PF02932"/>
    </source>
</evidence>
<dbReference type="PANTHER" id="PTHR18945">
    <property type="entry name" value="NEUROTRANSMITTER GATED ION CHANNEL"/>
    <property type="match status" value="1"/>
</dbReference>
<dbReference type="EMBL" id="BMAT01010084">
    <property type="protein sequence ID" value="GFS19899.1"/>
    <property type="molecule type" value="Genomic_DNA"/>
</dbReference>
<dbReference type="GO" id="GO:0005216">
    <property type="term" value="F:monoatomic ion channel activity"/>
    <property type="evidence" value="ECO:0007669"/>
    <property type="project" value="InterPro"/>
</dbReference>
<keyword evidence="1" id="KW-0472">Membrane</keyword>
<protein>
    <submittedName>
        <fullName evidence="3">Neuronal acetylcholine receptor subunit alpha-6</fullName>
    </submittedName>
</protein>
<organism evidence="3 4">
    <name type="scientific">Elysia marginata</name>
    <dbReference type="NCBI Taxonomy" id="1093978"/>
    <lineage>
        <taxon>Eukaryota</taxon>
        <taxon>Metazoa</taxon>
        <taxon>Spiralia</taxon>
        <taxon>Lophotrochozoa</taxon>
        <taxon>Mollusca</taxon>
        <taxon>Gastropoda</taxon>
        <taxon>Heterobranchia</taxon>
        <taxon>Euthyneura</taxon>
        <taxon>Panpulmonata</taxon>
        <taxon>Sacoglossa</taxon>
        <taxon>Placobranchoidea</taxon>
        <taxon>Plakobranchidae</taxon>
        <taxon>Elysia</taxon>
    </lineage>
</organism>
<dbReference type="Pfam" id="PF02932">
    <property type="entry name" value="Neur_chan_memb"/>
    <property type="match status" value="1"/>
</dbReference>
<proteinExistence type="predicted"/>
<dbReference type="InterPro" id="IPR038050">
    <property type="entry name" value="Neuro_actylchol_rec"/>
</dbReference>
<gene>
    <name evidence="3" type="ORF">ElyMa_005043600</name>
</gene>
<dbReference type="InterPro" id="IPR036719">
    <property type="entry name" value="Neuro-gated_channel_TM_sf"/>
</dbReference>
<feature type="domain" description="Neurotransmitter-gated ion-channel transmembrane" evidence="2">
    <location>
        <begin position="63"/>
        <end position="289"/>
    </location>
</feature>
<dbReference type="InterPro" id="IPR006029">
    <property type="entry name" value="Neurotrans-gated_channel_TM"/>
</dbReference>
<reference evidence="3 4" key="1">
    <citation type="journal article" date="2021" name="Elife">
        <title>Chloroplast acquisition without the gene transfer in kleptoplastic sea slugs, Plakobranchus ocellatus.</title>
        <authorList>
            <person name="Maeda T."/>
            <person name="Takahashi S."/>
            <person name="Yoshida T."/>
            <person name="Shimamura S."/>
            <person name="Takaki Y."/>
            <person name="Nagai Y."/>
            <person name="Toyoda A."/>
            <person name="Suzuki Y."/>
            <person name="Arimoto A."/>
            <person name="Ishii H."/>
            <person name="Satoh N."/>
            <person name="Nishiyama T."/>
            <person name="Hasebe M."/>
            <person name="Maruyama T."/>
            <person name="Minagawa J."/>
            <person name="Obokata J."/>
            <person name="Shigenobu S."/>
        </authorList>
    </citation>
    <scope>NUCLEOTIDE SEQUENCE [LARGE SCALE GENOMIC DNA]</scope>
</reference>
<keyword evidence="3" id="KW-0675">Receptor</keyword>
<keyword evidence="4" id="KW-1185">Reference proteome</keyword>
<dbReference type="Proteomes" id="UP000762676">
    <property type="component" value="Unassembled WGS sequence"/>
</dbReference>
<sequence length="298" mass="32900">MSTYEEISISPRGSPVSWADYSPGSSWSLKSIDTTALDNLNDITRIQFQLTLKRLRTYYVMNIILPVLFLSLTASLVFYLPADAGEKIGMSMTVLLAYAVYLTIIADNMPQTSLQVSLLAVYLTMLLGFTAMGVILSVVVLALHHKCDEIPVGRRVAATTREIRRLLGLGCKPKIPSNRVSPQPCVRSSPLRHSDVVLANQGLPNSTDSSEKQMILHEKPVSARSGSRMLRPNTAAGEIKEKIFPVSDASSICADSDPETITWPKVAETVDRLFFITFSSFVFFITVFMLPYMALKAD</sequence>
<evidence type="ECO:0000313" key="3">
    <source>
        <dbReference type="EMBL" id="GFS19899.1"/>
    </source>
</evidence>
<keyword evidence="1" id="KW-0812">Transmembrane</keyword>
<dbReference type="InterPro" id="IPR006201">
    <property type="entry name" value="Neur_channel"/>
</dbReference>
<feature type="transmembrane region" description="Helical" evidence="1">
    <location>
        <begin position="118"/>
        <end position="143"/>
    </location>
</feature>
<dbReference type="Gene3D" id="1.20.58.390">
    <property type="entry name" value="Neurotransmitter-gated ion-channel transmembrane domain"/>
    <property type="match status" value="1"/>
</dbReference>
<feature type="transmembrane region" description="Helical" evidence="1">
    <location>
        <begin position="273"/>
        <end position="295"/>
    </location>
</feature>
<name>A0AAV4JCZ1_9GAST</name>
<accession>A0AAV4JCZ1</accession>
<dbReference type="GO" id="GO:0016020">
    <property type="term" value="C:membrane"/>
    <property type="evidence" value="ECO:0007669"/>
    <property type="project" value="InterPro"/>
</dbReference>
<evidence type="ECO:0000313" key="4">
    <source>
        <dbReference type="Proteomes" id="UP000762676"/>
    </source>
</evidence>
<dbReference type="SUPFAM" id="SSF90112">
    <property type="entry name" value="Neurotransmitter-gated ion-channel transmembrane pore"/>
    <property type="match status" value="1"/>
</dbReference>
<comment type="caution">
    <text evidence="3">The sequence shown here is derived from an EMBL/GenBank/DDBJ whole genome shotgun (WGS) entry which is preliminary data.</text>
</comment>
<evidence type="ECO:0000256" key="1">
    <source>
        <dbReference type="SAM" id="Phobius"/>
    </source>
</evidence>
<feature type="transmembrane region" description="Helical" evidence="1">
    <location>
        <begin position="59"/>
        <end position="82"/>
    </location>
</feature>